<reference evidence="3 4" key="1">
    <citation type="submission" date="2015-01" db="EMBL/GenBank/DDBJ databases">
        <title>The Genome Sequence of Cryptococcus gattii CA1873.</title>
        <authorList>
            <consortium name="The Broad Institute Genomics Platform"/>
            <person name="Cuomo C."/>
            <person name="Litvintseva A."/>
            <person name="Chen Y."/>
            <person name="Heitman J."/>
            <person name="Sun S."/>
            <person name="Springer D."/>
            <person name="Dromer F."/>
            <person name="Young S."/>
            <person name="Zeng Q."/>
            <person name="Gargeya S."/>
            <person name="Abouelleil A."/>
            <person name="Alvarado L."/>
            <person name="Chapman S.B."/>
            <person name="Gainer-Dewar J."/>
            <person name="Goldberg J."/>
            <person name="Griggs A."/>
            <person name="Gujja S."/>
            <person name="Hansen M."/>
            <person name="Howarth C."/>
            <person name="Imamovic A."/>
            <person name="Larimer J."/>
            <person name="Murphy C."/>
            <person name="Naylor J."/>
            <person name="Pearson M."/>
            <person name="Priest M."/>
            <person name="Roberts A."/>
            <person name="Saif S."/>
            <person name="Shea T."/>
            <person name="Sykes S."/>
            <person name="Wortman J."/>
            <person name="Nusbaum C."/>
            <person name="Birren B."/>
        </authorList>
    </citation>
    <scope>NUCLEOTIDE SEQUENCE [LARGE SCALE GENOMIC DNA]</scope>
    <source>
        <strain evidence="3 4">CA1873</strain>
    </source>
</reference>
<protein>
    <recommendedName>
        <fullName evidence="2">DH domain-containing protein</fullName>
    </recommendedName>
</protein>
<dbReference type="SUPFAM" id="SSF48065">
    <property type="entry name" value="DBL homology domain (DH-domain)"/>
    <property type="match status" value="1"/>
</dbReference>
<sequence>MTSSLVWQLGTRSIRRTSKQPLPPLSKKRPLRPRSRSVADSAFRIYRSAVTQSTTSSTSSTSDGELQTNSVIRNYEGDPEQRVSILNDLQDSEKGYVEQLNQLRKIYILPMSQPIQMGPGGQHFFEIPEDERRAVFSDIRKIVNYHTVDICPTITMIIRQMKAMGHDTDGVWSKRATYEIAEVFNSRANELRDYYSAYGRGVWDAILTTDLWVEPPGNPSGHELWVEEFCHERKKHPEHELGSLAQYLELPLKHLNHYELFLKHLARKTPPQSQSKDPLDMAYKFISSLGTHFSQARRFAQLRSQLHPDHSATFINQALASEYPDLIMEGPFTLVRYLTRESISIVRDHIMIDNEELLFPGERKETLDTIYYQHNHTELNGRTLLGVLLSDRLVLLEDSDEENVDFCTFAILRMSEIKDNLKVCGLGKAYMRIVCGHSAYYLDTGSRDNAKQWLDEMETLRQDHQAERQIEHNSLRNGESGSATSP</sequence>
<feature type="compositionally biased region" description="Basic and acidic residues" evidence="1">
    <location>
        <begin position="463"/>
        <end position="474"/>
    </location>
</feature>
<feature type="region of interest" description="Disordered" evidence="1">
    <location>
        <begin position="49"/>
        <end position="68"/>
    </location>
</feature>
<gene>
    <name evidence="3" type="ORF">I314_03964</name>
</gene>
<name>A0ABR5B948_CRYGA</name>
<proteinExistence type="predicted"/>
<dbReference type="PANTHER" id="PTHR12673:SF270">
    <property type="entry name" value="FYVE-TYPE DOMAIN-CONTAINING PROTEIN"/>
    <property type="match status" value="1"/>
</dbReference>
<keyword evidence="4" id="KW-1185">Reference proteome</keyword>
<feature type="compositionally biased region" description="Basic residues" evidence="1">
    <location>
        <begin position="26"/>
        <end position="35"/>
    </location>
</feature>
<evidence type="ECO:0000313" key="3">
    <source>
        <dbReference type="EMBL" id="KIR60111.1"/>
    </source>
</evidence>
<feature type="region of interest" description="Disordered" evidence="1">
    <location>
        <begin position="463"/>
        <end position="486"/>
    </location>
</feature>
<dbReference type="Proteomes" id="UP000053800">
    <property type="component" value="Unassembled WGS sequence"/>
</dbReference>
<dbReference type="InterPro" id="IPR051092">
    <property type="entry name" value="FYVE_RhoGEF_PH"/>
</dbReference>
<dbReference type="InterPro" id="IPR035899">
    <property type="entry name" value="DBL_dom_sf"/>
</dbReference>
<evidence type="ECO:0000313" key="4">
    <source>
        <dbReference type="Proteomes" id="UP000053800"/>
    </source>
</evidence>
<organism evidence="3 4">
    <name type="scientific">Cryptococcus bacillisporus CA1873</name>
    <dbReference type="NCBI Taxonomy" id="1296111"/>
    <lineage>
        <taxon>Eukaryota</taxon>
        <taxon>Fungi</taxon>
        <taxon>Dikarya</taxon>
        <taxon>Basidiomycota</taxon>
        <taxon>Agaricomycotina</taxon>
        <taxon>Tremellomycetes</taxon>
        <taxon>Tremellales</taxon>
        <taxon>Cryptococcaceae</taxon>
        <taxon>Cryptococcus</taxon>
        <taxon>Cryptococcus gattii species complex</taxon>
    </lineage>
</organism>
<dbReference type="PROSITE" id="PS50010">
    <property type="entry name" value="DH_2"/>
    <property type="match status" value="1"/>
</dbReference>
<evidence type="ECO:0000256" key="1">
    <source>
        <dbReference type="SAM" id="MobiDB-lite"/>
    </source>
</evidence>
<accession>A0ABR5B948</accession>
<dbReference type="Pfam" id="PF00621">
    <property type="entry name" value="RhoGEF"/>
    <property type="match status" value="1"/>
</dbReference>
<feature type="compositionally biased region" description="Low complexity" evidence="1">
    <location>
        <begin position="53"/>
        <end position="62"/>
    </location>
</feature>
<dbReference type="PANTHER" id="PTHR12673">
    <property type="entry name" value="FACIOGENITAL DYSPLASIA PROTEIN"/>
    <property type="match status" value="1"/>
</dbReference>
<dbReference type="InterPro" id="IPR000219">
    <property type="entry name" value="DH_dom"/>
</dbReference>
<dbReference type="SMART" id="SM00325">
    <property type="entry name" value="RhoGEF"/>
    <property type="match status" value="1"/>
</dbReference>
<feature type="domain" description="DH" evidence="2">
    <location>
        <begin position="81"/>
        <end position="296"/>
    </location>
</feature>
<evidence type="ECO:0000259" key="2">
    <source>
        <dbReference type="PROSITE" id="PS50010"/>
    </source>
</evidence>
<dbReference type="Gene3D" id="1.20.900.10">
    <property type="entry name" value="Dbl homology (DH) domain"/>
    <property type="match status" value="1"/>
</dbReference>
<feature type="compositionally biased region" description="Polar residues" evidence="1">
    <location>
        <begin position="475"/>
        <end position="486"/>
    </location>
</feature>
<feature type="region of interest" description="Disordered" evidence="1">
    <location>
        <begin position="16"/>
        <end position="38"/>
    </location>
</feature>
<dbReference type="EMBL" id="KN848898">
    <property type="protein sequence ID" value="KIR60111.1"/>
    <property type="molecule type" value="Genomic_DNA"/>
</dbReference>